<dbReference type="PANTHER" id="PTHR45947">
    <property type="entry name" value="SULFOQUINOVOSYL TRANSFERASE SQD2"/>
    <property type="match status" value="1"/>
</dbReference>
<evidence type="ECO:0000256" key="2">
    <source>
        <dbReference type="ARBA" id="ARBA00022679"/>
    </source>
</evidence>
<dbReference type="InterPro" id="IPR050194">
    <property type="entry name" value="Glycosyltransferase_grp1"/>
</dbReference>
<keyword evidence="2 4" id="KW-0808">Transferase</keyword>
<dbReference type="Pfam" id="PF13439">
    <property type="entry name" value="Glyco_transf_4"/>
    <property type="match status" value="1"/>
</dbReference>
<accession>A0A087E1U1</accession>
<comment type="caution">
    <text evidence="4">The sequence shown here is derived from an EMBL/GenBank/DDBJ whole genome shotgun (WGS) entry which is preliminary data.</text>
</comment>
<dbReference type="Proteomes" id="UP000029055">
    <property type="component" value="Unassembled WGS sequence"/>
</dbReference>
<dbReference type="PANTHER" id="PTHR45947:SF3">
    <property type="entry name" value="SULFOQUINOVOSYL TRANSFERASE SQD2"/>
    <property type="match status" value="1"/>
</dbReference>
<sequence>MTNSGSRATMPDMPESQVDAAVAGHEDPLHGRKLNIGIISPYSFETPGGVQFHIRDFAKELMARGHRVEVLAPGRRTSGMPLWVQTNDSSFSIHYNGSVAQLSYFGVVGLRTRRWVRQGHFDILHLHEPEAPSLSHKPLTMKRHPPMVGTFHAAFNAYPRALRFFEPHLRRYLGPLSEAICVSPAALATAEHYLPEHVATHVIPNGIKRDFFADADADPRWAGTESNPTIGFLGRMGDERKGFKVFAQAAKHILHTYPRARFLCAGDGEADGRRILSKADPSGQLARHCELLGRISDEEKARFYRSLSVYVAPQTGGESFGIVLAEAMAASCPVVASDLDAFRAVAANGDAAALFENGVGEDCARSVCEVLADSSLRERLRSRGSQRSRQYDWASVADRVLEVYARALS</sequence>
<dbReference type="AlphaFoldDB" id="A0A087E1U1"/>
<evidence type="ECO:0000313" key="5">
    <source>
        <dbReference type="Proteomes" id="UP000029055"/>
    </source>
</evidence>
<dbReference type="EC" id="2.4.1.57" evidence="4"/>
<dbReference type="Gene3D" id="3.40.50.2000">
    <property type="entry name" value="Glycogen Phosphorylase B"/>
    <property type="match status" value="2"/>
</dbReference>
<proteinExistence type="predicted"/>
<keyword evidence="1 4" id="KW-0328">Glycosyltransferase</keyword>
<evidence type="ECO:0000256" key="1">
    <source>
        <dbReference type="ARBA" id="ARBA00022676"/>
    </source>
</evidence>
<reference evidence="4 5" key="1">
    <citation type="submission" date="2014-03" db="EMBL/GenBank/DDBJ databases">
        <title>Genomics of Bifidobacteria.</title>
        <authorList>
            <person name="Ventura M."/>
            <person name="Milani C."/>
            <person name="Lugli G.A."/>
        </authorList>
    </citation>
    <scope>NUCLEOTIDE SEQUENCE [LARGE SCALE GENOMIC DNA]</scope>
    <source>
        <strain evidence="4 5">LMG 11597</strain>
    </source>
</reference>
<keyword evidence="5" id="KW-1185">Reference proteome</keyword>
<dbReference type="EMBL" id="JGZR01000009">
    <property type="protein sequence ID" value="KFJ01742.1"/>
    <property type="molecule type" value="Genomic_DNA"/>
</dbReference>
<feature type="domain" description="Glycosyltransferase subfamily 4-like N-terminal" evidence="3">
    <location>
        <begin position="47"/>
        <end position="209"/>
    </location>
</feature>
<dbReference type="eggNOG" id="COG0438">
    <property type="taxonomic scope" value="Bacteria"/>
</dbReference>
<evidence type="ECO:0000259" key="3">
    <source>
        <dbReference type="Pfam" id="PF13439"/>
    </source>
</evidence>
<dbReference type="SUPFAM" id="SSF53756">
    <property type="entry name" value="UDP-Glycosyltransferase/glycogen phosphorylase"/>
    <property type="match status" value="1"/>
</dbReference>
<organism evidence="4 5">
    <name type="scientific">Bifidobacterium subtile</name>
    <dbReference type="NCBI Taxonomy" id="77635"/>
    <lineage>
        <taxon>Bacteria</taxon>
        <taxon>Bacillati</taxon>
        <taxon>Actinomycetota</taxon>
        <taxon>Actinomycetes</taxon>
        <taxon>Bifidobacteriales</taxon>
        <taxon>Bifidobacteriaceae</taxon>
        <taxon>Bifidobacterium</taxon>
    </lineage>
</organism>
<dbReference type="GO" id="GO:1901137">
    <property type="term" value="P:carbohydrate derivative biosynthetic process"/>
    <property type="evidence" value="ECO:0007669"/>
    <property type="project" value="UniProtKB-ARBA"/>
</dbReference>
<dbReference type="Pfam" id="PF13692">
    <property type="entry name" value="Glyco_trans_1_4"/>
    <property type="match status" value="1"/>
</dbReference>
<evidence type="ECO:0000313" key="4">
    <source>
        <dbReference type="EMBL" id="KFJ01742.1"/>
    </source>
</evidence>
<protein>
    <submittedName>
        <fullName evidence="4">Capsular polysaccharide biosynthesis protein</fullName>
        <ecNumber evidence="4">2.4.1.57</ecNumber>
    </submittedName>
</protein>
<dbReference type="GO" id="GO:0016757">
    <property type="term" value="F:glycosyltransferase activity"/>
    <property type="evidence" value="ECO:0007669"/>
    <property type="project" value="UniProtKB-KW"/>
</dbReference>
<dbReference type="CDD" id="cd03801">
    <property type="entry name" value="GT4_PimA-like"/>
    <property type="match status" value="1"/>
</dbReference>
<gene>
    <name evidence="4" type="ORF">BISU_1756</name>
</gene>
<dbReference type="InterPro" id="IPR028098">
    <property type="entry name" value="Glyco_trans_4-like_N"/>
</dbReference>
<dbReference type="STRING" id="77635.BISU_1756"/>
<name>A0A087E1U1_9BIFI</name>